<evidence type="ECO:0000313" key="2">
    <source>
        <dbReference type="EMBL" id="HIW00608.1"/>
    </source>
</evidence>
<feature type="region of interest" description="Disordered" evidence="1">
    <location>
        <begin position="121"/>
        <end position="192"/>
    </location>
</feature>
<protein>
    <submittedName>
        <fullName evidence="2">Uncharacterized protein</fullName>
    </submittedName>
</protein>
<evidence type="ECO:0000256" key="1">
    <source>
        <dbReference type="SAM" id="MobiDB-lite"/>
    </source>
</evidence>
<comment type="caution">
    <text evidence="2">The sequence shown here is derived from an EMBL/GenBank/DDBJ whole genome shotgun (WGS) entry which is preliminary data.</text>
</comment>
<evidence type="ECO:0000313" key="3">
    <source>
        <dbReference type="Proteomes" id="UP000886752"/>
    </source>
</evidence>
<feature type="compositionally biased region" description="Low complexity" evidence="1">
    <location>
        <begin position="437"/>
        <end position="450"/>
    </location>
</feature>
<dbReference type="Pfam" id="PF03743">
    <property type="entry name" value="TrbI"/>
    <property type="match status" value="1"/>
</dbReference>
<dbReference type="Proteomes" id="UP000886752">
    <property type="component" value="Unassembled WGS sequence"/>
</dbReference>
<feature type="region of interest" description="Disordered" evidence="1">
    <location>
        <begin position="1"/>
        <end position="46"/>
    </location>
</feature>
<feature type="region of interest" description="Disordered" evidence="1">
    <location>
        <begin position="437"/>
        <end position="475"/>
    </location>
</feature>
<feature type="compositionally biased region" description="Basic and acidic residues" evidence="1">
    <location>
        <begin position="183"/>
        <end position="192"/>
    </location>
</feature>
<dbReference type="AlphaFoldDB" id="A0A9D1PWH8"/>
<reference evidence="2" key="1">
    <citation type="journal article" date="2021" name="PeerJ">
        <title>Extensive microbial diversity within the chicken gut microbiome revealed by metagenomics and culture.</title>
        <authorList>
            <person name="Gilroy R."/>
            <person name="Ravi A."/>
            <person name="Getino M."/>
            <person name="Pursley I."/>
            <person name="Horton D.L."/>
            <person name="Alikhan N.F."/>
            <person name="Baker D."/>
            <person name="Gharbi K."/>
            <person name="Hall N."/>
            <person name="Watson M."/>
            <person name="Adriaenssens E.M."/>
            <person name="Foster-Nyarko E."/>
            <person name="Jarju S."/>
            <person name="Secka A."/>
            <person name="Antonio M."/>
            <person name="Oren A."/>
            <person name="Chaudhuri R.R."/>
            <person name="La Ragione R."/>
            <person name="Hildebrand F."/>
            <person name="Pallen M.J."/>
        </authorList>
    </citation>
    <scope>NUCLEOTIDE SEQUENCE</scope>
    <source>
        <strain evidence="2">ChiHecec2B26-446</strain>
    </source>
</reference>
<dbReference type="EMBL" id="DXHV01000055">
    <property type="protein sequence ID" value="HIW00608.1"/>
    <property type="molecule type" value="Genomic_DNA"/>
</dbReference>
<reference evidence="2" key="2">
    <citation type="submission" date="2021-04" db="EMBL/GenBank/DDBJ databases">
        <authorList>
            <person name="Gilroy R."/>
        </authorList>
    </citation>
    <scope>NUCLEOTIDE SEQUENCE</scope>
    <source>
        <strain evidence="2">ChiHecec2B26-446</strain>
    </source>
</reference>
<feature type="compositionally biased region" description="Pro residues" evidence="1">
    <location>
        <begin position="149"/>
        <end position="158"/>
    </location>
</feature>
<dbReference type="CDD" id="cd16431">
    <property type="entry name" value="IcmE"/>
    <property type="match status" value="1"/>
</dbReference>
<name>A0A9D1PWH8_9BACT</name>
<dbReference type="InterPro" id="IPR049855">
    <property type="entry name" value="DotG/IcmE-like_C"/>
</dbReference>
<accession>A0A9D1PWH8</accession>
<proteinExistence type="predicted"/>
<organism evidence="2 3">
    <name type="scientific">Candidatus Desulfovibrio intestinipullorum</name>
    <dbReference type="NCBI Taxonomy" id="2838536"/>
    <lineage>
        <taxon>Bacteria</taxon>
        <taxon>Pseudomonadati</taxon>
        <taxon>Thermodesulfobacteriota</taxon>
        <taxon>Desulfovibrionia</taxon>
        <taxon>Desulfovibrionales</taxon>
        <taxon>Desulfovibrionaceae</taxon>
        <taxon>Desulfovibrio</taxon>
    </lineage>
</organism>
<feature type="compositionally biased region" description="Basic and acidic residues" evidence="1">
    <location>
        <begin position="121"/>
        <end position="131"/>
    </location>
</feature>
<sequence length="475" mass="50269">MPQSAQSGSGAGLSLSAALPDNLSDTSGGPATAGAQASPGVQSLAEYEQQDRARPLARILPWVMLLAMTGFLAFSLVRCTGGEEGRVHVGELTSATSRLEQVEARSSAAYQENLHRYSEERARQALSEHDTFVSPATGVRELPKTTDLPPAPAPVPPKPEPEPKKPETVVLRSRPAPVQPVQDRAEQRELQAQRQRADQELARRREAMMRFLGSLPSQELASAGVYVLNAPQAQKQASVQAPAQAGEAPTLAGMKVGDILTAVNRVTLDSDAPGPAMVEVVQGPYKGARVIGSFRRLGEHLMLAFSQLVTREGQIIPLEACAIDPETDRTAVRSAVDRHGLSRWGGLVAASFLEGFGDAVSRAGTRSYTSIYGSGLSVPGYSPGDEAWIAAGKVGERAAGVFEKNFTMAPTVTLDSGTLMGVLILQLPGHGQAALTDTRAAPRPVPAATRQNTHSVSGTTGDETRSGPRFVHMQP</sequence>
<feature type="compositionally biased region" description="Polar residues" evidence="1">
    <location>
        <begin position="451"/>
        <end position="461"/>
    </location>
</feature>
<gene>
    <name evidence="2" type="ORF">H9894_05390</name>
</gene>
<dbReference type="InterPro" id="IPR005498">
    <property type="entry name" value="T4SS_VirB10/TraB/TrbI"/>
</dbReference>
<feature type="compositionally biased region" description="Low complexity" evidence="1">
    <location>
        <begin position="1"/>
        <end position="19"/>
    </location>
</feature>